<protein>
    <submittedName>
        <fullName evidence="3">Histidine phosphatase family protein</fullName>
    </submittedName>
</protein>
<reference evidence="3 4" key="1">
    <citation type="submission" date="2018-11" db="EMBL/GenBank/DDBJ databases">
        <title>The Potential of Streptomyces as Biocontrol Agents against the Tomato grey mould, Botrytis cinerea (Gray mold) Frontiers in Microbiology.</title>
        <authorList>
            <person name="Li D."/>
        </authorList>
    </citation>
    <scope>NUCLEOTIDE SEQUENCE [LARGE SCALE GENOMIC DNA]</scope>
    <source>
        <strain evidence="3 4">NEAU-LD23</strain>
    </source>
</reference>
<dbReference type="Gene3D" id="3.40.50.1240">
    <property type="entry name" value="Phosphoglycerate mutase-like"/>
    <property type="match status" value="1"/>
</dbReference>
<organism evidence="3 4">
    <name type="scientific">Streptomyces botrytidirepellens</name>
    <dbReference type="NCBI Taxonomy" id="2486417"/>
    <lineage>
        <taxon>Bacteria</taxon>
        <taxon>Bacillati</taxon>
        <taxon>Actinomycetota</taxon>
        <taxon>Actinomycetes</taxon>
        <taxon>Kitasatosporales</taxon>
        <taxon>Streptomycetaceae</taxon>
        <taxon>Streptomyces</taxon>
    </lineage>
</organism>
<feature type="compositionally biased region" description="Low complexity" evidence="2">
    <location>
        <begin position="251"/>
        <end position="264"/>
    </location>
</feature>
<evidence type="ECO:0000313" key="3">
    <source>
        <dbReference type="EMBL" id="RNF81290.1"/>
    </source>
</evidence>
<feature type="binding site" evidence="1">
    <location>
        <position position="85"/>
    </location>
    <ligand>
        <name>substrate</name>
    </ligand>
</feature>
<dbReference type="EMBL" id="RIBZ01000867">
    <property type="protein sequence ID" value="RNF81290.1"/>
    <property type="molecule type" value="Genomic_DNA"/>
</dbReference>
<dbReference type="Pfam" id="PF00300">
    <property type="entry name" value="His_Phos_1"/>
    <property type="match status" value="1"/>
</dbReference>
<comment type="caution">
    <text evidence="3">The sequence shown here is derived from an EMBL/GenBank/DDBJ whole genome shotgun (WGS) entry which is preliminary data.</text>
</comment>
<dbReference type="CDD" id="cd07067">
    <property type="entry name" value="HP_PGM_like"/>
    <property type="match status" value="1"/>
</dbReference>
<dbReference type="PANTHER" id="PTHR48100">
    <property type="entry name" value="BROAD-SPECIFICITY PHOSPHATASE YOR283W-RELATED"/>
    <property type="match status" value="1"/>
</dbReference>
<dbReference type="SMART" id="SM00855">
    <property type="entry name" value="PGAM"/>
    <property type="match status" value="1"/>
</dbReference>
<dbReference type="GO" id="GO:0005737">
    <property type="term" value="C:cytoplasm"/>
    <property type="evidence" value="ECO:0007669"/>
    <property type="project" value="TreeGrafter"/>
</dbReference>
<dbReference type="InterPro" id="IPR013078">
    <property type="entry name" value="His_Pase_superF_clade-1"/>
</dbReference>
<gene>
    <name evidence="3" type="ORF">EEJ42_46800</name>
</gene>
<keyword evidence="4" id="KW-1185">Reference proteome</keyword>
<feature type="region of interest" description="Disordered" evidence="2">
    <location>
        <begin position="226"/>
        <end position="271"/>
    </location>
</feature>
<accession>A0A3M8SR29</accession>
<dbReference type="GO" id="GO:0016791">
    <property type="term" value="F:phosphatase activity"/>
    <property type="evidence" value="ECO:0007669"/>
    <property type="project" value="TreeGrafter"/>
</dbReference>
<dbReference type="Proteomes" id="UP000275401">
    <property type="component" value="Unassembled WGS sequence"/>
</dbReference>
<dbReference type="InterPro" id="IPR029033">
    <property type="entry name" value="His_PPase_superfam"/>
</dbReference>
<evidence type="ECO:0000313" key="4">
    <source>
        <dbReference type="Proteomes" id="UP000275401"/>
    </source>
</evidence>
<evidence type="ECO:0000256" key="2">
    <source>
        <dbReference type="SAM" id="MobiDB-lite"/>
    </source>
</evidence>
<dbReference type="SUPFAM" id="SSF53254">
    <property type="entry name" value="Phosphoglycerate mutase-like"/>
    <property type="match status" value="1"/>
</dbReference>
<name>A0A3M8SR29_9ACTN</name>
<dbReference type="InterPro" id="IPR050275">
    <property type="entry name" value="PGM_Phosphatase"/>
</dbReference>
<proteinExistence type="predicted"/>
<dbReference type="AlphaFoldDB" id="A0A3M8SR29"/>
<dbReference type="PANTHER" id="PTHR48100:SF1">
    <property type="entry name" value="HISTIDINE PHOSPHATASE FAMILY PROTEIN-RELATED"/>
    <property type="match status" value="1"/>
</dbReference>
<feature type="compositionally biased region" description="Polar residues" evidence="2">
    <location>
        <begin position="241"/>
        <end position="250"/>
    </location>
</feature>
<evidence type="ECO:0000256" key="1">
    <source>
        <dbReference type="PIRSR" id="PIRSR613078-2"/>
    </source>
</evidence>
<sequence>MSDARFNTGDVIRQWLRPWLTQGRTRMTARLLLVRHGETVWHAENRYAGTSDIALTERGHRQARALAHWARGRGIDAVACSPLSRARHTAEPAATALALVPEVVEDLREMDFGWGEGRTLAEMEAEDPAAVRAFRDDPETGAFPGSERPGEAAARAVAALRRLAAAHPDRTVLVVAHNSLLRTALCTLLGIPVGRYRTVFPRLDNAAVTEIGVDGDRTALRSLNVPTDTVPTANAPADTVPTANAPTGTVPTANAPADAGPADGATGGTRP</sequence>